<evidence type="ECO:0000313" key="2">
    <source>
        <dbReference type="EMBL" id="QDO93436.1"/>
    </source>
</evidence>
<dbReference type="EMBL" id="CP041637">
    <property type="protein sequence ID" value="QDO93436.1"/>
    <property type="molecule type" value="Genomic_DNA"/>
</dbReference>
<accession>A0A516GPI1</accession>
<dbReference type="Proteomes" id="UP000319209">
    <property type="component" value="Chromosome"/>
</dbReference>
<dbReference type="RefSeq" id="WP_143380340.1">
    <property type="nucleotide sequence ID" value="NZ_CP041637.1"/>
</dbReference>
<dbReference type="PROSITE" id="PS51257">
    <property type="entry name" value="PROKAR_LIPOPROTEIN"/>
    <property type="match status" value="1"/>
</dbReference>
<dbReference type="AlphaFoldDB" id="A0A516GPI1"/>
<protein>
    <recommendedName>
        <fullName evidence="1">NlpE C-terminal OB domain-containing protein</fullName>
    </recommendedName>
</protein>
<sequence>MKKALVFLFCLTLFVSCKNDTKSDKEVTTTENAAIQVLKGEFVYYENAAVLQTKNQIYGIIVNPKMHELNKKATAFKKEDTDMVPVEIKGIVKPKPQDVEGWPFQIEITDIITVSQPKTQDENTIKI</sequence>
<feature type="domain" description="NlpE C-terminal OB" evidence="1">
    <location>
        <begin position="36"/>
        <end position="102"/>
    </location>
</feature>
<reference evidence="2 3" key="1">
    <citation type="submission" date="2019-07" db="EMBL/GenBank/DDBJ databases">
        <title>Genome sequencing for Formosa sp. PS13.</title>
        <authorList>
            <person name="Park S.-J."/>
        </authorList>
    </citation>
    <scope>NUCLEOTIDE SEQUENCE [LARGE SCALE GENOMIC DNA]</scope>
    <source>
        <strain evidence="2 3">PS13</strain>
    </source>
</reference>
<dbReference type="InterPro" id="IPR033450">
    <property type="entry name" value="NlpE_C"/>
</dbReference>
<evidence type="ECO:0000313" key="3">
    <source>
        <dbReference type="Proteomes" id="UP000319209"/>
    </source>
</evidence>
<dbReference type="OrthoDB" id="1143948at2"/>
<dbReference type="KEGG" id="fop:FNB79_05400"/>
<name>A0A516GPI1_9FLAO</name>
<evidence type="ECO:0000259" key="1">
    <source>
        <dbReference type="Pfam" id="PF17185"/>
    </source>
</evidence>
<organism evidence="2 3">
    <name type="scientific">Formosa sediminum</name>
    <dbReference type="NCBI Taxonomy" id="2594004"/>
    <lineage>
        <taxon>Bacteria</taxon>
        <taxon>Pseudomonadati</taxon>
        <taxon>Bacteroidota</taxon>
        <taxon>Flavobacteriia</taxon>
        <taxon>Flavobacteriales</taxon>
        <taxon>Flavobacteriaceae</taxon>
        <taxon>Formosa</taxon>
    </lineage>
</organism>
<keyword evidence="3" id="KW-1185">Reference proteome</keyword>
<gene>
    <name evidence="2" type="ORF">FNB79_05400</name>
</gene>
<proteinExistence type="predicted"/>
<dbReference type="Pfam" id="PF17185">
    <property type="entry name" value="NlpE_C"/>
    <property type="match status" value="1"/>
</dbReference>